<dbReference type="OMA" id="ENIDACH"/>
<dbReference type="Proteomes" id="UP000184267">
    <property type="component" value="Unassembled WGS sequence"/>
</dbReference>
<dbReference type="OrthoDB" id="2570975at2759"/>
<comment type="caution">
    <text evidence="1">The sequence shown here is derived from an EMBL/GenBank/DDBJ whole genome shotgun (WGS) entry which is preliminary data.</text>
</comment>
<name>A0A1M2VX83_TRAPU</name>
<sequence>MSALAHPVGKRFLMRKCSNVENMPPTLSAGHTKKAEALVSAREASRRRRARVVSGSLALRKSLQNAQRRASKTQFCPAPLKLEPVVEALPPVMEAQPKPAEATQPAAAPQPPVGSFLEFPRWLARPPHFPQPFNRANIDSCGEGVVGVPHKYILRGLDVTGHNMWQLVQGATFETEPLGNTLPTELKVVIADHTMMAAASQLPSSFPTHVLAVWDAPSPTAGPLHGIDPATGRRKVRLVPVHNLVLAAHCANWFPMPSNPAAERKRVVVNSGGAEGTELTLPVIPLPVAHVDSFHQLIYGMYTHKVSRLLDELVPVQKPAYTLPTAANPRPKNVHYIIETGKRLAARYQPWAIVRMLKHVVGLWQNACQLGVSDKRIWLAIDWSWDMLLTGLAHATGQPDAVPRPQPRIFRRPAAEVAATLQQQQQEQPSGAKMGKVYLQHILPQYSPVPPTQ</sequence>
<proteinExistence type="predicted"/>
<dbReference type="AlphaFoldDB" id="A0A1M2VX83"/>
<accession>A0A1M2VX83</accession>
<evidence type="ECO:0000313" key="2">
    <source>
        <dbReference type="Proteomes" id="UP000184267"/>
    </source>
</evidence>
<protein>
    <submittedName>
        <fullName evidence="1">Uncharacterized protein</fullName>
    </submittedName>
</protein>
<keyword evidence="2" id="KW-1185">Reference proteome</keyword>
<organism evidence="1 2">
    <name type="scientific">Trametes pubescens</name>
    <name type="common">White-rot fungus</name>
    <dbReference type="NCBI Taxonomy" id="154538"/>
    <lineage>
        <taxon>Eukaryota</taxon>
        <taxon>Fungi</taxon>
        <taxon>Dikarya</taxon>
        <taxon>Basidiomycota</taxon>
        <taxon>Agaricomycotina</taxon>
        <taxon>Agaricomycetes</taxon>
        <taxon>Polyporales</taxon>
        <taxon>Polyporaceae</taxon>
        <taxon>Trametes</taxon>
    </lineage>
</organism>
<dbReference type="EMBL" id="MNAD01000507">
    <property type="protein sequence ID" value="OJT12217.1"/>
    <property type="molecule type" value="Genomic_DNA"/>
</dbReference>
<reference evidence="1 2" key="1">
    <citation type="submission" date="2016-10" db="EMBL/GenBank/DDBJ databases">
        <title>Genome sequence of the basidiomycete white-rot fungus Trametes pubescens.</title>
        <authorList>
            <person name="Makela M.R."/>
            <person name="Granchi Z."/>
            <person name="Peng M."/>
            <person name="De Vries R.P."/>
            <person name="Grigoriev I."/>
            <person name="Riley R."/>
            <person name="Hilden K."/>
        </authorList>
    </citation>
    <scope>NUCLEOTIDE SEQUENCE [LARGE SCALE GENOMIC DNA]</scope>
    <source>
        <strain evidence="1 2">FBCC735</strain>
    </source>
</reference>
<evidence type="ECO:0000313" key="1">
    <source>
        <dbReference type="EMBL" id="OJT12217.1"/>
    </source>
</evidence>
<gene>
    <name evidence="1" type="ORF">TRAPUB_11240</name>
</gene>